<dbReference type="PANTHER" id="PTHR33800:SF5">
    <property type="entry name" value="F-BOX DOMAIN-CONTAINING PROTEIN"/>
    <property type="match status" value="1"/>
</dbReference>
<evidence type="ECO:0000259" key="2">
    <source>
        <dbReference type="Pfam" id="PF03478"/>
    </source>
</evidence>
<dbReference type="EMBL" id="CM000880">
    <property type="protein sequence ID" value="KQK19704.1"/>
    <property type="molecule type" value="Genomic_DNA"/>
</dbReference>
<dbReference type="OMA" id="NTCLGRI"/>
<reference evidence="4" key="3">
    <citation type="submission" date="2018-08" db="UniProtKB">
        <authorList>
            <consortium name="EnsemblPlants"/>
        </authorList>
    </citation>
    <scope>IDENTIFICATION</scope>
    <source>
        <strain evidence="4">cv. Bd21</strain>
    </source>
</reference>
<name>I1H184_BRADI</name>
<evidence type="ECO:0000313" key="5">
    <source>
        <dbReference type="Proteomes" id="UP000008810"/>
    </source>
</evidence>
<dbReference type="OrthoDB" id="630011at2759"/>
<keyword evidence="5" id="KW-1185">Reference proteome</keyword>
<organism evidence="3">
    <name type="scientific">Brachypodium distachyon</name>
    <name type="common">Purple false brome</name>
    <name type="synonym">Trachynia distachya</name>
    <dbReference type="NCBI Taxonomy" id="15368"/>
    <lineage>
        <taxon>Eukaryota</taxon>
        <taxon>Viridiplantae</taxon>
        <taxon>Streptophyta</taxon>
        <taxon>Embryophyta</taxon>
        <taxon>Tracheophyta</taxon>
        <taxon>Spermatophyta</taxon>
        <taxon>Magnoliopsida</taxon>
        <taxon>Liliopsida</taxon>
        <taxon>Poales</taxon>
        <taxon>Poaceae</taxon>
        <taxon>BOP clade</taxon>
        <taxon>Pooideae</taxon>
        <taxon>Stipodae</taxon>
        <taxon>Brachypodieae</taxon>
        <taxon>Brachypodium</taxon>
    </lineage>
</organism>
<dbReference type="PANTHER" id="PTHR33800">
    <property type="entry name" value="OS06G0113600 PROTEIN"/>
    <property type="match status" value="1"/>
</dbReference>
<feature type="region of interest" description="Disordered" evidence="1">
    <location>
        <begin position="1"/>
        <end position="47"/>
    </location>
</feature>
<proteinExistence type="predicted"/>
<dbReference type="HOGENOM" id="CLU_042587_0_0_1"/>
<evidence type="ECO:0000313" key="3">
    <source>
        <dbReference type="EMBL" id="KQK19704.1"/>
    </source>
</evidence>
<feature type="domain" description="KIB1-4 beta-propeller" evidence="2">
    <location>
        <begin position="167"/>
        <end position="389"/>
    </location>
</feature>
<evidence type="ECO:0000256" key="1">
    <source>
        <dbReference type="SAM" id="MobiDB-lite"/>
    </source>
</evidence>
<dbReference type="Pfam" id="PF03478">
    <property type="entry name" value="Beta-prop_KIB1-4"/>
    <property type="match status" value="1"/>
</dbReference>
<gene>
    <name evidence="3" type="ORF">BRADI_1g49930v3</name>
</gene>
<evidence type="ECO:0000313" key="4">
    <source>
        <dbReference type="EnsemblPlants" id="KQK19704"/>
    </source>
</evidence>
<dbReference type="eggNOG" id="ENOG502R1VJ">
    <property type="taxonomic scope" value="Eukaryota"/>
</dbReference>
<accession>I1H184</accession>
<dbReference type="InterPro" id="IPR005174">
    <property type="entry name" value="KIB1-4_b-propeller"/>
</dbReference>
<dbReference type="InParanoid" id="I1H184"/>
<dbReference type="EnsemblPlants" id="KQK19704">
    <property type="protein sequence ID" value="KQK19704"/>
    <property type="gene ID" value="BRADI_1g49930v3"/>
</dbReference>
<sequence length="440" mass="49003">MGLFNGGSDEPSKTDLSPPPPTTVAPRSEQPTKSFSASLPADPLKKRGPLDIDQIDVLETGSTKLPETNLLPLAPEVIVPREVVVTDRPSKKICHASGSSSASSGRHVWADLTGFLLQEIMFLFSSFHDILAVTGTCRSWRAAVSSFPSINTFTIPPLHLKPAPRNTPTYMRCLGCSYGHLIFSNVHFLLVDVYTCTKVKAPKLQANSNNVVYYGIFLAPLGSPNSCLLLCSRTSMFQWKVRTNSWTEYPFVAPSTSSFKYDGRSILQIVFFKGQMFAMDSLHRLNTISLEPQLSMREVVVPWGNDVVFKYDPWLVVCGDMLLMVILTLLNHPFHVLRLDFSAEPAKWVMMEKLENWALFLSLDRRCPTFSCMSPERWGGKSNRIYVPNASEDSDKPWIEVQLGQRVPSTTLSISNGLHGISNQLESLWVLPSLVYGVGQ</sequence>
<dbReference type="Gramene" id="KQK19704">
    <property type="protein sequence ID" value="KQK19704"/>
    <property type="gene ID" value="BRADI_1g49930v3"/>
</dbReference>
<dbReference type="Proteomes" id="UP000008810">
    <property type="component" value="Chromosome 1"/>
</dbReference>
<dbReference type="AlphaFoldDB" id="I1H184"/>
<reference evidence="3 4" key="1">
    <citation type="journal article" date="2010" name="Nature">
        <title>Genome sequencing and analysis of the model grass Brachypodium distachyon.</title>
        <authorList>
            <consortium name="International Brachypodium Initiative"/>
        </authorList>
    </citation>
    <scope>NUCLEOTIDE SEQUENCE [LARGE SCALE GENOMIC DNA]</scope>
    <source>
        <strain evidence="3 4">Bd21</strain>
    </source>
</reference>
<protein>
    <recommendedName>
        <fullName evidence="2">KIB1-4 beta-propeller domain-containing protein</fullName>
    </recommendedName>
</protein>
<reference evidence="3" key="2">
    <citation type="submission" date="2017-06" db="EMBL/GenBank/DDBJ databases">
        <title>WGS assembly of Brachypodium distachyon.</title>
        <authorList>
            <consortium name="The International Brachypodium Initiative"/>
            <person name="Lucas S."/>
            <person name="Harmon-Smith M."/>
            <person name="Lail K."/>
            <person name="Tice H."/>
            <person name="Grimwood J."/>
            <person name="Bruce D."/>
            <person name="Barry K."/>
            <person name="Shu S."/>
            <person name="Lindquist E."/>
            <person name="Wang M."/>
            <person name="Pitluck S."/>
            <person name="Vogel J.P."/>
            <person name="Garvin D.F."/>
            <person name="Mockler T.C."/>
            <person name="Schmutz J."/>
            <person name="Rokhsar D."/>
            <person name="Bevan M.W."/>
        </authorList>
    </citation>
    <scope>NUCLEOTIDE SEQUENCE</scope>
    <source>
        <strain evidence="3">Bd21</strain>
    </source>
</reference>